<evidence type="ECO:0000313" key="1">
    <source>
        <dbReference type="EMBL" id="JAD86646.1"/>
    </source>
</evidence>
<sequence length="83" mass="9571">MKHVNKYSKQHNATHGHGLLPFLKSKIWCWYIYDLFVQSYCTIIDLMANHQRRDSGSLVVLSCTDGSYLIPFRSKNASPNPDL</sequence>
<reference evidence="1" key="2">
    <citation type="journal article" date="2015" name="Data Brief">
        <title>Shoot transcriptome of the giant reed, Arundo donax.</title>
        <authorList>
            <person name="Barrero R.A."/>
            <person name="Guerrero F.D."/>
            <person name="Moolhuijzen P."/>
            <person name="Goolsby J.A."/>
            <person name="Tidwell J."/>
            <person name="Bellgard S.E."/>
            <person name="Bellgard M.I."/>
        </authorList>
    </citation>
    <scope>NUCLEOTIDE SEQUENCE</scope>
    <source>
        <tissue evidence="1">Shoot tissue taken approximately 20 cm above the soil surface</tissue>
    </source>
</reference>
<dbReference type="AlphaFoldDB" id="A0A0A9DFR4"/>
<name>A0A0A9DFR4_ARUDO</name>
<organism evidence="1">
    <name type="scientific">Arundo donax</name>
    <name type="common">Giant reed</name>
    <name type="synonym">Donax arundinaceus</name>
    <dbReference type="NCBI Taxonomy" id="35708"/>
    <lineage>
        <taxon>Eukaryota</taxon>
        <taxon>Viridiplantae</taxon>
        <taxon>Streptophyta</taxon>
        <taxon>Embryophyta</taxon>
        <taxon>Tracheophyta</taxon>
        <taxon>Spermatophyta</taxon>
        <taxon>Magnoliopsida</taxon>
        <taxon>Liliopsida</taxon>
        <taxon>Poales</taxon>
        <taxon>Poaceae</taxon>
        <taxon>PACMAD clade</taxon>
        <taxon>Arundinoideae</taxon>
        <taxon>Arundineae</taxon>
        <taxon>Arundo</taxon>
    </lineage>
</organism>
<accession>A0A0A9DFR4</accession>
<reference evidence="1" key="1">
    <citation type="submission" date="2014-09" db="EMBL/GenBank/DDBJ databases">
        <authorList>
            <person name="Magalhaes I.L.F."/>
            <person name="Oliveira U."/>
            <person name="Santos F.R."/>
            <person name="Vidigal T.H.D.A."/>
            <person name="Brescovit A.D."/>
            <person name="Santos A.J."/>
        </authorList>
    </citation>
    <scope>NUCLEOTIDE SEQUENCE</scope>
    <source>
        <tissue evidence="1">Shoot tissue taken approximately 20 cm above the soil surface</tissue>
    </source>
</reference>
<dbReference type="EMBL" id="GBRH01211249">
    <property type="protein sequence ID" value="JAD86646.1"/>
    <property type="molecule type" value="Transcribed_RNA"/>
</dbReference>
<proteinExistence type="predicted"/>
<protein>
    <submittedName>
        <fullName evidence="1">Uncharacterized protein</fullName>
    </submittedName>
</protein>